<keyword evidence="2" id="KW-0732">Signal</keyword>
<comment type="caution">
    <text evidence="3">The sequence shown here is derived from an EMBL/GenBank/DDBJ whole genome shotgun (WGS) entry which is preliminary data.</text>
</comment>
<keyword evidence="1" id="KW-0812">Transmembrane</keyword>
<feature type="signal peptide" evidence="2">
    <location>
        <begin position="1"/>
        <end position="27"/>
    </location>
</feature>
<feature type="transmembrane region" description="Helical" evidence="1">
    <location>
        <begin position="99"/>
        <end position="118"/>
    </location>
</feature>
<evidence type="ECO:0000256" key="1">
    <source>
        <dbReference type="SAM" id="Phobius"/>
    </source>
</evidence>
<evidence type="ECO:0000256" key="2">
    <source>
        <dbReference type="SAM" id="SignalP"/>
    </source>
</evidence>
<dbReference type="Proteomes" id="UP001515480">
    <property type="component" value="Unassembled WGS sequence"/>
</dbReference>
<protein>
    <submittedName>
        <fullName evidence="3">Uncharacterized protein</fullName>
    </submittedName>
</protein>
<feature type="chain" id="PRO_5044243103" evidence="2">
    <location>
        <begin position="28"/>
        <end position="193"/>
    </location>
</feature>
<sequence>MAQWKPPMPAGVMVVATFINALSITEALLDCSADAWVAGEPSRVPFLTAYLEWKSFRPIFHPLLACLAPLLPILIVLLIKDALSSMLGWQRASVARHLADLLSAAALCALLFSLALIVEPQERALSRICGGRRGRAAAAACDEGLARLSRQHALVLGLKLLLFACDLTKFNSAQQAEEKRQKGVGGSHTREQQ</sequence>
<name>A0AB34ICT7_PRYPA</name>
<evidence type="ECO:0000313" key="4">
    <source>
        <dbReference type="Proteomes" id="UP001515480"/>
    </source>
</evidence>
<organism evidence="3 4">
    <name type="scientific">Prymnesium parvum</name>
    <name type="common">Toxic golden alga</name>
    <dbReference type="NCBI Taxonomy" id="97485"/>
    <lineage>
        <taxon>Eukaryota</taxon>
        <taxon>Haptista</taxon>
        <taxon>Haptophyta</taxon>
        <taxon>Prymnesiophyceae</taxon>
        <taxon>Prymnesiales</taxon>
        <taxon>Prymnesiaceae</taxon>
        <taxon>Prymnesium</taxon>
    </lineage>
</organism>
<accession>A0AB34ICT7</accession>
<evidence type="ECO:0000313" key="3">
    <source>
        <dbReference type="EMBL" id="KAL1495576.1"/>
    </source>
</evidence>
<gene>
    <name evidence="3" type="ORF">AB1Y20_016937</name>
</gene>
<keyword evidence="4" id="KW-1185">Reference proteome</keyword>
<dbReference type="EMBL" id="JBGBPQ010000032">
    <property type="protein sequence ID" value="KAL1495576.1"/>
    <property type="molecule type" value="Genomic_DNA"/>
</dbReference>
<feature type="transmembrane region" description="Helical" evidence="1">
    <location>
        <begin position="59"/>
        <end position="79"/>
    </location>
</feature>
<reference evidence="3 4" key="1">
    <citation type="journal article" date="2024" name="Science">
        <title>Giant polyketide synthase enzymes in the biosynthesis of giant marine polyether toxins.</title>
        <authorList>
            <person name="Fallon T.R."/>
            <person name="Shende V.V."/>
            <person name="Wierzbicki I.H."/>
            <person name="Pendleton A.L."/>
            <person name="Watervoot N.F."/>
            <person name="Auber R.P."/>
            <person name="Gonzalez D.J."/>
            <person name="Wisecaver J.H."/>
            <person name="Moore B.S."/>
        </authorList>
    </citation>
    <scope>NUCLEOTIDE SEQUENCE [LARGE SCALE GENOMIC DNA]</scope>
    <source>
        <strain evidence="3 4">12B1</strain>
    </source>
</reference>
<proteinExistence type="predicted"/>
<dbReference type="AlphaFoldDB" id="A0AB34ICT7"/>
<keyword evidence="1" id="KW-0472">Membrane</keyword>
<keyword evidence="1" id="KW-1133">Transmembrane helix</keyword>